<keyword evidence="5" id="KW-1185">Reference proteome</keyword>
<keyword evidence="3" id="KW-0732">Signal</keyword>
<proteinExistence type="predicted"/>
<evidence type="ECO:0000256" key="1">
    <source>
        <dbReference type="ARBA" id="ARBA00022614"/>
    </source>
</evidence>
<dbReference type="AlphaFoldDB" id="A0A8J5JSR4"/>
<evidence type="ECO:0000256" key="3">
    <source>
        <dbReference type="SAM" id="SignalP"/>
    </source>
</evidence>
<accession>A0A8J5JSR4</accession>
<evidence type="ECO:0000313" key="4">
    <source>
        <dbReference type="EMBL" id="KAG7163652.1"/>
    </source>
</evidence>
<feature type="chain" id="PRO_5035150952" evidence="3">
    <location>
        <begin position="20"/>
        <end position="339"/>
    </location>
</feature>
<evidence type="ECO:0000256" key="2">
    <source>
        <dbReference type="ARBA" id="ARBA00022737"/>
    </source>
</evidence>
<dbReference type="OrthoDB" id="694479at2759"/>
<dbReference type="EMBL" id="JAHLQT010026447">
    <property type="protein sequence ID" value="KAG7163652.1"/>
    <property type="molecule type" value="Genomic_DNA"/>
</dbReference>
<dbReference type="Pfam" id="PF13855">
    <property type="entry name" value="LRR_8"/>
    <property type="match status" value="1"/>
</dbReference>
<dbReference type="PANTHER" id="PTHR24366">
    <property type="entry name" value="IG(IMMUNOGLOBULIN) AND LRR(LEUCINE RICH REPEAT) DOMAINS"/>
    <property type="match status" value="1"/>
</dbReference>
<evidence type="ECO:0000313" key="5">
    <source>
        <dbReference type="Proteomes" id="UP000747542"/>
    </source>
</evidence>
<gene>
    <name evidence="4" type="primary">Lucb-L1</name>
    <name evidence="4" type="ORF">Hamer_G002874</name>
</gene>
<keyword evidence="1" id="KW-0433">Leucine-rich repeat</keyword>
<dbReference type="InterPro" id="IPR001611">
    <property type="entry name" value="Leu-rich_rpt"/>
</dbReference>
<feature type="signal peptide" evidence="3">
    <location>
        <begin position="1"/>
        <end position="19"/>
    </location>
</feature>
<comment type="caution">
    <text evidence="4">The sequence shown here is derived from an EMBL/GenBank/DDBJ whole genome shotgun (WGS) entry which is preliminary data.</text>
</comment>
<protein>
    <submittedName>
        <fullName evidence="4">Oplophorus-luciferin 2-monooxygenase non-catalytic subunit-like 1</fullName>
    </submittedName>
</protein>
<name>A0A8J5JSR4_HOMAM</name>
<reference evidence="4" key="1">
    <citation type="journal article" date="2021" name="Sci. Adv.">
        <title>The American lobster genome reveals insights on longevity, neural, and immune adaptations.</title>
        <authorList>
            <person name="Polinski J.M."/>
            <person name="Zimin A.V."/>
            <person name="Clark K.F."/>
            <person name="Kohn A.B."/>
            <person name="Sadowski N."/>
            <person name="Timp W."/>
            <person name="Ptitsyn A."/>
            <person name="Khanna P."/>
            <person name="Romanova D.Y."/>
            <person name="Williams P."/>
            <person name="Greenwood S.J."/>
            <person name="Moroz L.L."/>
            <person name="Walt D.R."/>
            <person name="Bodnar A.G."/>
        </authorList>
    </citation>
    <scope>NUCLEOTIDE SEQUENCE</scope>
    <source>
        <strain evidence="4">GMGI-L3</strain>
    </source>
</reference>
<organism evidence="4 5">
    <name type="scientific">Homarus americanus</name>
    <name type="common">American lobster</name>
    <dbReference type="NCBI Taxonomy" id="6706"/>
    <lineage>
        <taxon>Eukaryota</taxon>
        <taxon>Metazoa</taxon>
        <taxon>Ecdysozoa</taxon>
        <taxon>Arthropoda</taxon>
        <taxon>Crustacea</taxon>
        <taxon>Multicrustacea</taxon>
        <taxon>Malacostraca</taxon>
        <taxon>Eumalacostraca</taxon>
        <taxon>Eucarida</taxon>
        <taxon>Decapoda</taxon>
        <taxon>Pleocyemata</taxon>
        <taxon>Astacidea</taxon>
        <taxon>Nephropoidea</taxon>
        <taxon>Nephropidae</taxon>
        <taxon>Homarus</taxon>
    </lineage>
</organism>
<keyword evidence="2" id="KW-0677">Repeat</keyword>
<dbReference type="Proteomes" id="UP000747542">
    <property type="component" value="Unassembled WGS sequence"/>
</dbReference>
<sequence>MFFKLACAALLLLLPLCTSLNAPSKLPCPPDTEISPCVCTVGVDVDMYVDCSQVQDADELKKAFSGNIPFSDFTSLVIENNNELTELRVGDFGQATFKEIHITGGILDTIDEMALSNSYTTLTILELQHNSISSFPFEEIFSFSKLTRFRIDDNDIKIFPEIESSTLQQFNIGYNPLGDITADALKKIPHLVEIGLQSTGLTEIATGTLTGLTSLSEVHLENNTLTILHAGTIEVHGTNFIYLGGNDLTSIEVSAIKGATGELWLENNLLPELVDKVWQPLLDAGVILYASGNPLSCDCSVAWLVLEAKYISDLGDDVACEDGELVKDLDPAIYVKMCG</sequence>
<dbReference type="PANTHER" id="PTHR24366:SF96">
    <property type="entry name" value="LEUCINE RICH REPEAT CONTAINING 53"/>
    <property type="match status" value="1"/>
</dbReference>